<dbReference type="PANTHER" id="PTHR43130">
    <property type="entry name" value="ARAC-FAMILY TRANSCRIPTIONAL REGULATOR"/>
    <property type="match status" value="1"/>
</dbReference>
<dbReference type="InterPro" id="IPR052158">
    <property type="entry name" value="INH-QAR"/>
</dbReference>
<keyword evidence="6" id="KW-1185">Reference proteome</keyword>
<keyword evidence="1" id="KW-0732">Signal</keyword>
<evidence type="ECO:0000313" key="4">
    <source>
        <dbReference type="EMBL" id="GJN56118.1"/>
    </source>
</evidence>
<gene>
    <name evidence="3" type="ORF">TUM18999_52570</name>
    <name evidence="4" type="ORF">TUM20286_58700</name>
</gene>
<dbReference type="InterPro" id="IPR029062">
    <property type="entry name" value="Class_I_gatase-like"/>
</dbReference>
<dbReference type="Gene3D" id="3.40.50.880">
    <property type="match status" value="1"/>
</dbReference>
<dbReference type="RefSeq" id="WP_173179160.1">
    <property type="nucleotide sequence ID" value="NZ_AP023189.1"/>
</dbReference>
<dbReference type="EMBL" id="AP023189">
    <property type="protein sequence ID" value="BCG27066.1"/>
    <property type="molecule type" value="Genomic_DNA"/>
</dbReference>
<evidence type="ECO:0000259" key="2">
    <source>
        <dbReference type="Pfam" id="PF01965"/>
    </source>
</evidence>
<feature type="domain" description="DJ-1/PfpI" evidence="2">
    <location>
        <begin position="44"/>
        <end position="207"/>
    </location>
</feature>
<organism evidence="3 5">
    <name type="scientific">Pseudomonas tohonis</name>
    <dbReference type="NCBI Taxonomy" id="2725477"/>
    <lineage>
        <taxon>Bacteria</taxon>
        <taxon>Pseudomonadati</taxon>
        <taxon>Pseudomonadota</taxon>
        <taxon>Gammaproteobacteria</taxon>
        <taxon>Pseudomonadales</taxon>
        <taxon>Pseudomonadaceae</taxon>
        <taxon>Pseudomonas</taxon>
    </lineage>
</organism>
<evidence type="ECO:0000313" key="5">
    <source>
        <dbReference type="Proteomes" id="UP000509383"/>
    </source>
</evidence>
<dbReference type="AlphaFoldDB" id="A0A6J4ECR1"/>
<evidence type="ECO:0000313" key="3">
    <source>
        <dbReference type="EMBL" id="BCG27066.1"/>
    </source>
</evidence>
<dbReference type="Proteomes" id="UP001054892">
    <property type="component" value="Unassembled WGS sequence"/>
</dbReference>
<dbReference type="Pfam" id="PF01965">
    <property type="entry name" value="DJ-1_PfpI"/>
    <property type="match status" value="1"/>
</dbReference>
<dbReference type="SUPFAM" id="SSF52317">
    <property type="entry name" value="Class I glutamine amidotransferase-like"/>
    <property type="match status" value="1"/>
</dbReference>
<evidence type="ECO:0000256" key="1">
    <source>
        <dbReference type="SAM" id="SignalP"/>
    </source>
</evidence>
<accession>A0A6J4ECR1</accession>
<dbReference type="Proteomes" id="UP000509383">
    <property type="component" value="Chromosome"/>
</dbReference>
<dbReference type="KEGG" id="ptw:TUM18999_52570"/>
<evidence type="ECO:0000313" key="6">
    <source>
        <dbReference type="Proteomes" id="UP001054892"/>
    </source>
</evidence>
<dbReference type="EMBL" id="BQKM01000025">
    <property type="protein sequence ID" value="GJN56118.1"/>
    <property type="molecule type" value="Genomic_DNA"/>
</dbReference>
<reference evidence="3 5" key="1">
    <citation type="submission" date="2020-05" db="EMBL/GenBank/DDBJ databases">
        <title>Characterization of novel class B3 metallo-beta-lactamase from novel Pseudomonas species.</title>
        <authorList>
            <person name="Yamada K."/>
            <person name="Aoki K."/>
            <person name="Ishii Y."/>
        </authorList>
    </citation>
    <scope>NUCLEOTIDE SEQUENCE [LARGE SCALE GENOMIC DNA]</scope>
    <source>
        <strain evidence="3 5">TUM18999</strain>
        <strain evidence="4 6">TUM20286</strain>
    </source>
</reference>
<feature type="chain" id="PRO_5026839598" evidence="1">
    <location>
        <begin position="23"/>
        <end position="361"/>
    </location>
</feature>
<protein>
    <submittedName>
        <fullName evidence="3">Transcriptional regulator</fullName>
    </submittedName>
</protein>
<dbReference type="InterPro" id="IPR002818">
    <property type="entry name" value="DJ-1/PfpI"/>
</dbReference>
<proteinExistence type="predicted"/>
<name>A0A6J4ECR1_9PSED</name>
<feature type="signal peptide" evidence="1">
    <location>
        <begin position="1"/>
        <end position="22"/>
    </location>
</feature>
<dbReference type="PANTHER" id="PTHR43130:SF3">
    <property type="entry name" value="HTH-TYPE TRANSCRIPTIONAL REGULATOR RV1931C"/>
    <property type="match status" value="1"/>
</dbReference>
<sequence length="361" mass="39031">MIRLAWLLLAGLTLGHPLPSLADEDPDRLPAYQQRFDRERPLVAVIGENGMTELVDYVIPYGLLSRSGVAEVVALSTRPGAMQMMPALRLLADADIDAFDRRHPEGADYVIVPAVHHSDDPTLLRWVRQQADKGATLVAICDGVLVLGNAGVLQGRRATGHWYSRSQREGDFPDTRWVDDRRYLADGKVITTAGVSAALPATLALVEAIGGRDKARALAGEIGQPGWSSRHDGTGFQLGAGGYLTAAGNLLAFWRHEELGLPVQPGVDEMALALRADAWSRTFRSEALALAETAEPIRTRNGLVLLPEPVQGHPGITRLDEDDALLAQLFDSTLAAIADRHGQDTADLVARQLEYAPGLNE</sequence>